<evidence type="ECO:0000313" key="4">
    <source>
        <dbReference type="Proteomes" id="UP000286681"/>
    </source>
</evidence>
<dbReference type="GeneID" id="44132309"/>
<dbReference type="Gene3D" id="2.30.30.240">
    <property type="entry name" value="PRC-barrel domain"/>
    <property type="match status" value="1"/>
</dbReference>
<evidence type="ECO:0000313" key="1">
    <source>
        <dbReference type="EMBL" id="APR52222.1"/>
    </source>
</evidence>
<evidence type="ECO:0000313" key="2">
    <source>
        <dbReference type="EMBL" id="RSU98241.1"/>
    </source>
</evidence>
<dbReference type="OrthoDB" id="7204781at2"/>
<reference evidence="3" key="2">
    <citation type="submission" date="2016-12" db="EMBL/GenBank/DDBJ databases">
        <title>Whole genome sequencing of Sphingomonas sp. ABOJV.</title>
        <authorList>
            <person name="Conlan S."/>
            <person name="Thomas P.J."/>
            <person name="Mullikin J."/>
            <person name="Palmore T.N."/>
            <person name="Frank K.M."/>
            <person name="Segre J.A."/>
        </authorList>
    </citation>
    <scope>NUCLEOTIDE SEQUENCE [LARGE SCALE GENOMIC DNA]</scope>
    <source>
        <strain evidence="3">ABOJV</strain>
    </source>
</reference>
<dbReference type="STRING" id="93064.BRX40_07055"/>
<evidence type="ECO:0008006" key="5">
    <source>
        <dbReference type="Google" id="ProtNLM"/>
    </source>
</evidence>
<dbReference type="EMBL" id="QQWO01000030">
    <property type="protein sequence ID" value="RSU98241.1"/>
    <property type="molecule type" value="Genomic_DNA"/>
</dbReference>
<sequence length="142" mass="14654">MIRLLTALPLVLVAACSDDPPKAPAGTEVTANGSIAAPAPTVTATNLPSASGPGTAFGLTTKQIEDADLVDAAGNDLGDIHRVETDASGNIDAVIVEIADTDPDRFVRMPLTRLTAIADGDDWNLRAATSRAELIALPQVER</sequence>
<keyword evidence="3" id="KW-1185">Reference proteome</keyword>
<dbReference type="PROSITE" id="PS51257">
    <property type="entry name" value="PROKAR_LIPOPROTEIN"/>
    <property type="match status" value="1"/>
</dbReference>
<dbReference type="InterPro" id="IPR011033">
    <property type="entry name" value="PRC_barrel-like_sf"/>
</dbReference>
<dbReference type="SUPFAM" id="SSF50346">
    <property type="entry name" value="PRC-barrel domain"/>
    <property type="match status" value="1"/>
</dbReference>
<dbReference type="EMBL" id="CP018820">
    <property type="protein sequence ID" value="APR52222.1"/>
    <property type="molecule type" value="Genomic_DNA"/>
</dbReference>
<gene>
    <name evidence="1" type="ORF">BRX40_07055</name>
    <name evidence="2" type="ORF">CA257_22150</name>
</gene>
<dbReference type="Proteomes" id="UP000185161">
    <property type="component" value="Chromosome"/>
</dbReference>
<proteinExistence type="predicted"/>
<dbReference type="AlphaFoldDB" id="A0A1L6J8F7"/>
<dbReference type="RefSeq" id="WP_075151124.1">
    <property type="nucleotide sequence ID" value="NZ_CP018820.1"/>
</dbReference>
<name>A0A1L6J8F7_9SPHN</name>
<protein>
    <recommendedName>
        <fullName evidence="5">PRC-barrel domain-containing protein</fullName>
    </recommendedName>
</protein>
<reference evidence="1" key="1">
    <citation type="submission" date="2016-12" db="EMBL/GenBank/DDBJ databases">
        <title>Whole genome sequencing of Sphingomonas koreensis.</title>
        <authorList>
            <person name="Conlan S."/>
            <person name="Thomas P.J."/>
            <person name="Mullikin J."/>
            <person name="Palmore T.N."/>
            <person name="Frank K.M."/>
            <person name="Segre J.A."/>
        </authorList>
    </citation>
    <scope>NUCLEOTIDE SEQUENCE</scope>
    <source>
        <strain evidence="1">ABOJV</strain>
    </source>
</reference>
<reference evidence="2 4" key="3">
    <citation type="submission" date="2018-07" db="EMBL/GenBank/DDBJ databases">
        <title>Genomic and Epidemiologic Investigation of an Indolent Hospital Outbreak.</title>
        <authorList>
            <person name="Johnson R.C."/>
            <person name="Deming C."/>
            <person name="Conlan S."/>
            <person name="Zellmer C.J."/>
            <person name="Michelin A.V."/>
            <person name="Lee-Lin S."/>
            <person name="Thomas P.J."/>
            <person name="Park M."/>
            <person name="Weingarten R.A."/>
            <person name="Less J."/>
            <person name="Dekker J.P."/>
            <person name="Frank K.M."/>
            <person name="Musser K.A."/>
            <person name="Mcquiston J.R."/>
            <person name="Henderson D.K."/>
            <person name="Lau A.F."/>
            <person name="Palmore T.N."/>
            <person name="Segre J.A."/>
        </authorList>
    </citation>
    <scope>NUCLEOTIDE SEQUENCE [LARGE SCALE GENOMIC DNA]</scope>
    <source>
        <strain evidence="2 4">SK-NIH.Env10_0317</strain>
    </source>
</reference>
<evidence type="ECO:0000313" key="3">
    <source>
        <dbReference type="Proteomes" id="UP000185161"/>
    </source>
</evidence>
<organism evidence="1 3">
    <name type="scientific">Sphingomonas koreensis</name>
    <dbReference type="NCBI Taxonomy" id="93064"/>
    <lineage>
        <taxon>Bacteria</taxon>
        <taxon>Pseudomonadati</taxon>
        <taxon>Pseudomonadota</taxon>
        <taxon>Alphaproteobacteria</taxon>
        <taxon>Sphingomonadales</taxon>
        <taxon>Sphingomonadaceae</taxon>
        <taxon>Sphingomonas</taxon>
    </lineage>
</organism>
<accession>A0A1L6J8F7</accession>
<dbReference type="KEGG" id="skr:BRX40_07055"/>
<dbReference type="Proteomes" id="UP000286681">
    <property type="component" value="Unassembled WGS sequence"/>
</dbReference>